<evidence type="ECO:0000259" key="5">
    <source>
        <dbReference type="PROSITE" id="PS50977"/>
    </source>
</evidence>
<keyword evidence="1" id="KW-0805">Transcription regulation</keyword>
<evidence type="ECO:0000256" key="2">
    <source>
        <dbReference type="ARBA" id="ARBA00023125"/>
    </source>
</evidence>
<protein>
    <submittedName>
        <fullName evidence="6">TetR/AcrR family transcriptional regulator</fullName>
    </submittedName>
</protein>
<dbReference type="InterPro" id="IPR009057">
    <property type="entry name" value="Homeodomain-like_sf"/>
</dbReference>
<accession>A0A7D6I1M1</accession>
<feature type="domain" description="HTH tetR-type" evidence="5">
    <location>
        <begin position="19"/>
        <end position="79"/>
    </location>
</feature>
<dbReference type="PRINTS" id="PR00455">
    <property type="entry name" value="HTHTETR"/>
</dbReference>
<dbReference type="RefSeq" id="WP_180916614.1">
    <property type="nucleotide sequence ID" value="NZ_CP059165.1"/>
</dbReference>
<dbReference type="GO" id="GO:0000976">
    <property type="term" value="F:transcription cis-regulatory region binding"/>
    <property type="evidence" value="ECO:0007669"/>
    <property type="project" value="TreeGrafter"/>
</dbReference>
<keyword evidence="2 4" id="KW-0238">DNA-binding</keyword>
<dbReference type="Pfam" id="PF00440">
    <property type="entry name" value="TetR_N"/>
    <property type="match status" value="1"/>
</dbReference>
<dbReference type="EMBL" id="CP059165">
    <property type="protein sequence ID" value="QLL08014.1"/>
    <property type="molecule type" value="Genomic_DNA"/>
</dbReference>
<gene>
    <name evidence="6" type="ORF">H0P51_03220</name>
</gene>
<reference evidence="7" key="3">
    <citation type="submission" date="2023-07" db="EMBL/GenBank/DDBJ databases">
        <title>Description of Mycobacterium gordonae subsp. intergordonae subsp.nov. and Mycobacterium gordonae subsp. gordonae subsp. nov.</title>
        <authorList>
            <person name="Huang H."/>
        </authorList>
    </citation>
    <scope>NUCLEOTIDE SEQUENCE [LARGE SCALE GENOMIC DNA]</scope>
    <source>
        <strain evidence="7">24</strain>
    </source>
</reference>
<feature type="DNA-binding region" description="H-T-H motif" evidence="4">
    <location>
        <begin position="42"/>
        <end position="61"/>
    </location>
</feature>
<dbReference type="PROSITE" id="PS50977">
    <property type="entry name" value="HTH_TETR_2"/>
    <property type="match status" value="1"/>
</dbReference>
<dbReference type="InterPro" id="IPR036271">
    <property type="entry name" value="Tet_transcr_reg_TetR-rel_C_sf"/>
</dbReference>
<dbReference type="PANTHER" id="PTHR30055:SF234">
    <property type="entry name" value="HTH-TYPE TRANSCRIPTIONAL REGULATOR BETI"/>
    <property type="match status" value="1"/>
</dbReference>
<dbReference type="AlphaFoldDB" id="A0A7D6I1M1"/>
<evidence type="ECO:0000256" key="3">
    <source>
        <dbReference type="ARBA" id="ARBA00023163"/>
    </source>
</evidence>
<reference evidence="6 7" key="2">
    <citation type="submission" date="2020-07" db="EMBL/GenBank/DDBJ databases">
        <authorList>
            <person name="Yu X."/>
        </authorList>
    </citation>
    <scope>NUCLEOTIDE SEQUENCE [LARGE SCALE GENOMIC DNA]</scope>
    <source>
        <strain evidence="7">24</strain>
    </source>
</reference>
<keyword evidence="3" id="KW-0804">Transcription</keyword>
<dbReference type="KEGG" id="mgor:H0P51_03220"/>
<reference evidence="7" key="1">
    <citation type="submission" date="2020-07" db="EMBL/GenBank/DDBJ databases">
        <title>Description of Mycobacterium gordonae subsp. intergordonae subsp.nov. and Mycobacterium gordonae subsp. gordonae subsp. nov.</title>
        <authorList>
            <person name="Yu X."/>
        </authorList>
    </citation>
    <scope>NUCLEOTIDE SEQUENCE [LARGE SCALE GENOMIC DNA]</scope>
    <source>
        <strain evidence="7">24</strain>
    </source>
</reference>
<dbReference type="SUPFAM" id="SSF48498">
    <property type="entry name" value="Tetracyclin repressor-like, C-terminal domain"/>
    <property type="match status" value="1"/>
</dbReference>
<organism evidence="6 7">
    <name type="scientific">Mycobacterium vicinigordonae</name>
    <dbReference type="NCBI Taxonomy" id="1719132"/>
    <lineage>
        <taxon>Bacteria</taxon>
        <taxon>Bacillati</taxon>
        <taxon>Actinomycetota</taxon>
        <taxon>Actinomycetes</taxon>
        <taxon>Mycobacteriales</taxon>
        <taxon>Mycobacteriaceae</taxon>
        <taxon>Mycobacterium</taxon>
    </lineage>
</organism>
<evidence type="ECO:0000256" key="4">
    <source>
        <dbReference type="PROSITE-ProRule" id="PRU00335"/>
    </source>
</evidence>
<dbReference type="Proteomes" id="UP000510682">
    <property type="component" value="Chromosome"/>
</dbReference>
<evidence type="ECO:0000313" key="7">
    <source>
        <dbReference type="Proteomes" id="UP000510682"/>
    </source>
</evidence>
<dbReference type="InterPro" id="IPR001647">
    <property type="entry name" value="HTH_TetR"/>
</dbReference>
<dbReference type="InterPro" id="IPR050109">
    <property type="entry name" value="HTH-type_TetR-like_transc_reg"/>
</dbReference>
<keyword evidence="7" id="KW-1185">Reference proteome</keyword>
<dbReference type="Gene3D" id="1.10.357.10">
    <property type="entry name" value="Tetracycline Repressor, domain 2"/>
    <property type="match status" value="1"/>
</dbReference>
<dbReference type="PANTHER" id="PTHR30055">
    <property type="entry name" value="HTH-TYPE TRANSCRIPTIONAL REGULATOR RUTR"/>
    <property type="match status" value="1"/>
</dbReference>
<proteinExistence type="predicted"/>
<name>A0A7D6I1M1_9MYCO</name>
<sequence>MTTDKAASLASARGERRRAKTRASIVAAAEKLLAHTAPESVRIEDVAALAGVSPASVYVHFGTKDGLVAATTEHLLEIATTEIAAVHSNNKRAVDRVIATGRAYLQLLIDHPALTRYLTARALRTDESASPTDVRIDNRFETARVTFQQQIQEAIDDGDVRSLDARLMSHFLFGAWVGLATLSLGGNSYPLAPHDVSRAGLQALEVLTRGASSWSVDAGD</sequence>
<evidence type="ECO:0000256" key="1">
    <source>
        <dbReference type="ARBA" id="ARBA00023015"/>
    </source>
</evidence>
<dbReference type="SUPFAM" id="SSF46689">
    <property type="entry name" value="Homeodomain-like"/>
    <property type="match status" value="1"/>
</dbReference>
<dbReference type="GO" id="GO:0003700">
    <property type="term" value="F:DNA-binding transcription factor activity"/>
    <property type="evidence" value="ECO:0007669"/>
    <property type="project" value="TreeGrafter"/>
</dbReference>
<evidence type="ECO:0000313" key="6">
    <source>
        <dbReference type="EMBL" id="QLL08014.1"/>
    </source>
</evidence>